<dbReference type="HOGENOM" id="CLU_2421699_0_0_9"/>
<sequence length="91" mass="10475">MTTKLCMKCKKEYSGNEILCECGSRYFISGDKISLDENGVICDCGSRKFRSTSFMDYTDKAVNGYVCIECGNPVTTIQNRDKEDYMYWEDK</sequence>
<organism evidence="1 2">
    <name type="scientific">Clostridium baratii str. Sullivan</name>
    <dbReference type="NCBI Taxonomy" id="1415775"/>
    <lineage>
        <taxon>Bacteria</taxon>
        <taxon>Bacillati</taxon>
        <taxon>Bacillota</taxon>
        <taxon>Clostridia</taxon>
        <taxon>Eubacteriales</taxon>
        <taxon>Clostridiaceae</taxon>
        <taxon>Clostridium</taxon>
    </lineage>
</organism>
<dbReference type="AlphaFoldDB" id="A0A0A7G0N0"/>
<reference evidence="1 2" key="1">
    <citation type="journal article" date="2015" name="Infect. Genet. Evol.">
        <title>Genomic sequences of six botulinum neurotoxin-producing strains representing three clostridial species illustrate the mobility and diversity of botulinum neurotoxin genes.</title>
        <authorList>
            <person name="Smith T.J."/>
            <person name="Hill K.K."/>
            <person name="Xie G."/>
            <person name="Foley B.T."/>
            <person name="Williamson C.H."/>
            <person name="Foster J.T."/>
            <person name="Johnson S.L."/>
            <person name="Chertkov O."/>
            <person name="Teshima H."/>
            <person name="Gibbons H.S."/>
            <person name="Johnsky L.A."/>
            <person name="Karavis M.A."/>
            <person name="Smith L.A."/>
        </authorList>
    </citation>
    <scope>NUCLEOTIDE SEQUENCE [LARGE SCALE GENOMIC DNA]</scope>
    <source>
        <strain evidence="1">Sullivan</strain>
        <plasmid evidence="2">Plasmid pCBJ</plasmid>
    </source>
</reference>
<accession>A0A0A7G0N0</accession>
<dbReference type="KEGG" id="cbv:U729_3093"/>
<name>A0A0A7G0N0_9CLOT</name>
<dbReference type="EMBL" id="CP006906">
    <property type="protein sequence ID" value="AIY85398.1"/>
    <property type="molecule type" value="Genomic_DNA"/>
</dbReference>
<proteinExistence type="predicted"/>
<evidence type="ECO:0000313" key="2">
    <source>
        <dbReference type="Proteomes" id="UP000030635"/>
    </source>
</evidence>
<dbReference type="Proteomes" id="UP000030635">
    <property type="component" value="Plasmid pCBJ"/>
</dbReference>
<keyword evidence="2" id="KW-1185">Reference proteome</keyword>
<gene>
    <name evidence="1" type="ORF">U729_3093</name>
</gene>
<protein>
    <submittedName>
        <fullName evidence="1">Uncharacterized protein</fullName>
    </submittedName>
</protein>
<keyword evidence="1" id="KW-0614">Plasmid</keyword>
<evidence type="ECO:0000313" key="1">
    <source>
        <dbReference type="EMBL" id="AIY85398.1"/>
    </source>
</evidence>
<dbReference type="OrthoDB" id="5329963at2"/>
<geneLocation type="plasmid" evidence="1 2">
    <name>pCBJ</name>
</geneLocation>
<dbReference type="RefSeq" id="WP_040113571.1">
    <property type="nucleotide sequence ID" value="NZ_CP006906.1"/>
</dbReference>